<protein>
    <submittedName>
        <fullName evidence="1">Uncharacterized protein</fullName>
    </submittedName>
</protein>
<accession>A0A1B6CIX6</accession>
<proteinExistence type="predicted"/>
<name>A0A1B6CIX6_9HEMI</name>
<dbReference type="EMBL" id="GEDC01023862">
    <property type="protein sequence ID" value="JAS13436.1"/>
    <property type="molecule type" value="Transcribed_RNA"/>
</dbReference>
<gene>
    <name evidence="1" type="ORF">g.45429</name>
</gene>
<organism evidence="1">
    <name type="scientific">Clastoptera arizonana</name>
    <name type="common">Arizona spittle bug</name>
    <dbReference type="NCBI Taxonomy" id="38151"/>
    <lineage>
        <taxon>Eukaryota</taxon>
        <taxon>Metazoa</taxon>
        <taxon>Ecdysozoa</taxon>
        <taxon>Arthropoda</taxon>
        <taxon>Hexapoda</taxon>
        <taxon>Insecta</taxon>
        <taxon>Pterygota</taxon>
        <taxon>Neoptera</taxon>
        <taxon>Paraneoptera</taxon>
        <taxon>Hemiptera</taxon>
        <taxon>Auchenorrhyncha</taxon>
        <taxon>Cercopoidea</taxon>
        <taxon>Clastopteridae</taxon>
        <taxon>Clastoptera</taxon>
    </lineage>
</organism>
<dbReference type="AlphaFoldDB" id="A0A1B6CIX6"/>
<reference evidence="1" key="1">
    <citation type="submission" date="2015-12" db="EMBL/GenBank/DDBJ databases">
        <title>De novo transcriptome assembly of four potential Pierce s Disease insect vectors from Arizona vineyards.</title>
        <authorList>
            <person name="Tassone E.E."/>
        </authorList>
    </citation>
    <scope>NUCLEOTIDE SEQUENCE</scope>
</reference>
<sequence length="160" mass="19101">KMDTMSFLIFTILTFNNVDSKINFNKLNTLFTNLVQITEDMCDIFYNTAKNKELIPFYIKYLLKEIEGLKLIIKELRKSVSLKNSHYILLDRIVRYSKVIAKMDLQPTISKLNNLKSFLTFIADARRNLRMDKPTLPPVKEPSLLSQLLTWIRWKIWYWF</sequence>
<evidence type="ECO:0000313" key="1">
    <source>
        <dbReference type="EMBL" id="JAS13436.1"/>
    </source>
</evidence>
<feature type="non-terminal residue" evidence="1">
    <location>
        <position position="1"/>
    </location>
</feature>